<dbReference type="EMBL" id="LNQE01001853">
    <property type="protein sequence ID" value="KUG04315.1"/>
    <property type="molecule type" value="Genomic_DNA"/>
</dbReference>
<feature type="transmembrane region" description="Helical" evidence="2">
    <location>
        <begin position="161"/>
        <end position="183"/>
    </location>
</feature>
<feature type="transmembrane region" description="Helical" evidence="2">
    <location>
        <begin position="231"/>
        <end position="259"/>
    </location>
</feature>
<accession>A0A0W8E6P9</accession>
<organism evidence="3">
    <name type="scientific">hydrocarbon metagenome</name>
    <dbReference type="NCBI Taxonomy" id="938273"/>
    <lineage>
        <taxon>unclassified sequences</taxon>
        <taxon>metagenomes</taxon>
        <taxon>ecological metagenomes</taxon>
    </lineage>
</organism>
<sequence>MQLASINKYLIKLEKNLLRMEKIQEKGCPIDSSLGELYLDLRDVGAYLNKTQAEENMEIKQELVDATEKYKKLLKKFEAISDADSMQEKGMVMASNSTLPDFFYGITNRYKLGWKYFERIAASFGIGMIGFSIISPTYYLLMGQLPFVTGFDGLVSGTNAIVLVLGVILGLCVHESAHAIVLANNGIMIKRIGAMAGSMIGGFVEAEETSFFQADPKVHLRFNAAGIGTNALLALILISLGVVTSTSWLVLLAVGNLFFGFINSFPITPIDGGWVYEDLVKLHLASNMVKRIFLSLPLLIFILWIILFIRLALL</sequence>
<keyword evidence="2" id="KW-0812">Transmembrane</keyword>
<keyword evidence="2" id="KW-1133">Transmembrane helix</keyword>
<dbReference type="AlphaFoldDB" id="A0A0W8E6P9"/>
<feature type="transmembrane region" description="Helical" evidence="2">
    <location>
        <begin position="292"/>
        <end position="313"/>
    </location>
</feature>
<proteinExistence type="predicted"/>
<name>A0A0W8E6P9_9ZZZZ</name>
<keyword evidence="1" id="KW-0175">Coiled coil</keyword>
<protein>
    <submittedName>
        <fullName evidence="3">Uncharacterized protein</fullName>
    </submittedName>
</protein>
<gene>
    <name evidence="3" type="ORF">ASZ90_018322</name>
</gene>
<evidence type="ECO:0000256" key="1">
    <source>
        <dbReference type="SAM" id="Coils"/>
    </source>
</evidence>
<evidence type="ECO:0000256" key="2">
    <source>
        <dbReference type="SAM" id="Phobius"/>
    </source>
</evidence>
<reference evidence="3" key="1">
    <citation type="journal article" date="2015" name="Proc. Natl. Acad. Sci. U.S.A.">
        <title>Networks of energetic and metabolic interactions define dynamics in microbial communities.</title>
        <authorList>
            <person name="Embree M."/>
            <person name="Liu J.K."/>
            <person name="Al-Bassam M.M."/>
            <person name="Zengler K."/>
        </authorList>
    </citation>
    <scope>NUCLEOTIDE SEQUENCE</scope>
</reference>
<feature type="transmembrane region" description="Helical" evidence="2">
    <location>
        <begin position="120"/>
        <end position="141"/>
    </location>
</feature>
<evidence type="ECO:0000313" key="3">
    <source>
        <dbReference type="EMBL" id="KUG04315.1"/>
    </source>
</evidence>
<keyword evidence="2" id="KW-0472">Membrane</keyword>
<feature type="coiled-coil region" evidence="1">
    <location>
        <begin position="49"/>
        <end position="76"/>
    </location>
</feature>
<comment type="caution">
    <text evidence="3">The sequence shown here is derived from an EMBL/GenBank/DDBJ whole genome shotgun (WGS) entry which is preliminary data.</text>
</comment>